<dbReference type="PANTHER" id="PTHR42939">
    <property type="entry name" value="ABC TRANSPORTER ATP-BINDING PROTEIN ALBC-RELATED"/>
    <property type="match status" value="1"/>
</dbReference>
<evidence type="ECO:0000259" key="4">
    <source>
        <dbReference type="PROSITE" id="PS50893"/>
    </source>
</evidence>
<dbReference type="Gene3D" id="3.40.50.300">
    <property type="entry name" value="P-loop containing nucleotide triphosphate hydrolases"/>
    <property type="match status" value="1"/>
</dbReference>
<protein>
    <submittedName>
        <fullName evidence="5">ABC transporter ATP-binding protein</fullName>
    </submittedName>
</protein>
<evidence type="ECO:0000256" key="3">
    <source>
        <dbReference type="ARBA" id="ARBA00022840"/>
    </source>
</evidence>
<keyword evidence="3 5" id="KW-0067">ATP-binding</keyword>
<name>A0A364Y8L0_9BACT</name>
<keyword evidence="6" id="KW-1185">Reference proteome</keyword>
<dbReference type="PANTHER" id="PTHR42939:SF1">
    <property type="entry name" value="ABC TRANSPORTER ATP-BINDING PROTEIN ALBC-RELATED"/>
    <property type="match status" value="1"/>
</dbReference>
<dbReference type="GO" id="GO:0005524">
    <property type="term" value="F:ATP binding"/>
    <property type="evidence" value="ECO:0007669"/>
    <property type="project" value="UniProtKB-KW"/>
</dbReference>
<dbReference type="RefSeq" id="WP_112746013.1">
    <property type="nucleotide sequence ID" value="NZ_QMFY01000002.1"/>
</dbReference>
<accession>A0A364Y8L0</accession>
<reference evidence="5 6" key="1">
    <citation type="submission" date="2018-06" db="EMBL/GenBank/DDBJ databases">
        <title>Chryseolinea flavus sp. nov., a member of the phylum Bacteroidetes isolated from soil.</title>
        <authorList>
            <person name="Li Y."/>
            <person name="Wang J."/>
        </authorList>
    </citation>
    <scope>NUCLEOTIDE SEQUENCE [LARGE SCALE GENOMIC DNA]</scope>
    <source>
        <strain evidence="5 6">SDU1-6</strain>
    </source>
</reference>
<dbReference type="AlphaFoldDB" id="A0A364Y8L0"/>
<organism evidence="5 6">
    <name type="scientific">Pseudochryseolinea flava</name>
    <dbReference type="NCBI Taxonomy" id="2059302"/>
    <lineage>
        <taxon>Bacteria</taxon>
        <taxon>Pseudomonadati</taxon>
        <taxon>Bacteroidota</taxon>
        <taxon>Cytophagia</taxon>
        <taxon>Cytophagales</taxon>
        <taxon>Fulvivirgaceae</taxon>
        <taxon>Pseudochryseolinea</taxon>
    </lineage>
</organism>
<proteinExistence type="predicted"/>
<keyword evidence="1" id="KW-0813">Transport</keyword>
<dbReference type="GO" id="GO:0016887">
    <property type="term" value="F:ATP hydrolysis activity"/>
    <property type="evidence" value="ECO:0007669"/>
    <property type="project" value="InterPro"/>
</dbReference>
<dbReference type="InterPro" id="IPR027417">
    <property type="entry name" value="P-loop_NTPase"/>
</dbReference>
<dbReference type="InterPro" id="IPR051782">
    <property type="entry name" value="ABC_Transporter_VariousFunc"/>
</dbReference>
<evidence type="ECO:0000256" key="1">
    <source>
        <dbReference type="ARBA" id="ARBA00022448"/>
    </source>
</evidence>
<dbReference type="InterPro" id="IPR003593">
    <property type="entry name" value="AAA+_ATPase"/>
</dbReference>
<evidence type="ECO:0000313" key="6">
    <source>
        <dbReference type="Proteomes" id="UP000251889"/>
    </source>
</evidence>
<comment type="caution">
    <text evidence="5">The sequence shown here is derived from an EMBL/GenBank/DDBJ whole genome shotgun (WGS) entry which is preliminary data.</text>
</comment>
<evidence type="ECO:0000313" key="5">
    <source>
        <dbReference type="EMBL" id="RAW02190.1"/>
    </source>
</evidence>
<dbReference type="Pfam" id="PF00005">
    <property type="entry name" value="ABC_tran"/>
    <property type="match status" value="1"/>
</dbReference>
<feature type="domain" description="ABC transporter" evidence="4">
    <location>
        <begin position="5"/>
        <end position="216"/>
    </location>
</feature>
<dbReference type="Proteomes" id="UP000251889">
    <property type="component" value="Unassembled WGS sequence"/>
</dbReference>
<dbReference type="PROSITE" id="PS50893">
    <property type="entry name" value="ABC_TRANSPORTER_2"/>
    <property type="match status" value="1"/>
</dbReference>
<dbReference type="InterPro" id="IPR003439">
    <property type="entry name" value="ABC_transporter-like_ATP-bd"/>
</dbReference>
<dbReference type="EMBL" id="QMFY01000002">
    <property type="protein sequence ID" value="RAW02190.1"/>
    <property type="molecule type" value="Genomic_DNA"/>
</dbReference>
<sequence length="216" mass="24173">MMNVLEADSIMVDYGVVSFLSDIYLRCDQGEIVGLLGRNGCGKSTLLQIIFGSRIAAQKSIRINGEYLSAGYKNSNIKFLPQDTLIPANITIRDAMRLLSVERKVVAAVFPESVPFLEQTPARFSGGELRFLELVLILCSDAKFCLLDEPFTGLSPVMIERAIALMQHAKKEKGIVVTDHRYRDVTQCSDRLYYLSSGRLRQIDSEEQLVNLGYKV</sequence>
<dbReference type="SMART" id="SM00382">
    <property type="entry name" value="AAA"/>
    <property type="match status" value="1"/>
</dbReference>
<evidence type="ECO:0000256" key="2">
    <source>
        <dbReference type="ARBA" id="ARBA00022741"/>
    </source>
</evidence>
<gene>
    <name evidence="5" type="ORF">DQQ10_06515</name>
</gene>
<dbReference type="SUPFAM" id="SSF52540">
    <property type="entry name" value="P-loop containing nucleoside triphosphate hydrolases"/>
    <property type="match status" value="1"/>
</dbReference>
<keyword evidence="2" id="KW-0547">Nucleotide-binding</keyword>
<dbReference type="OrthoDB" id="9801987at2"/>